<organism evidence="2 3">
    <name type="scientific">Aquisphaera giovannonii</name>
    <dbReference type="NCBI Taxonomy" id="406548"/>
    <lineage>
        <taxon>Bacteria</taxon>
        <taxon>Pseudomonadati</taxon>
        <taxon>Planctomycetota</taxon>
        <taxon>Planctomycetia</taxon>
        <taxon>Isosphaerales</taxon>
        <taxon>Isosphaeraceae</taxon>
        <taxon>Aquisphaera</taxon>
    </lineage>
</organism>
<protein>
    <submittedName>
        <fullName evidence="2">Serine/threonine-protein phosphatase 1</fullName>
        <ecNumber evidence="2">3.1.3.16</ecNumber>
    </submittedName>
</protein>
<evidence type="ECO:0000313" key="2">
    <source>
        <dbReference type="EMBL" id="QEH32233.1"/>
    </source>
</evidence>
<sequence>MKRRRADFRPRSDPAGRWITHSRPRTIAIGDIHGCSRALEALIGAIAPTPEDLVVVLGDYIDRGPDSRGVIEMLIDLGRRCRLVHLMGNHEEMLLDVRAGRLPLRWWTMMGGDATLRSYGAGSDVGRIPTDHVRFIEESVDHFETDTHVFLHANYDPYLPLQAQPSSISRWKSLSETVPLPLPWNKPVIVGHTAQRAGEILDLGHIKCIDTACCAGTWLTAMDIDTSELWQAGVEGRLRRGEG</sequence>
<dbReference type="GO" id="GO:0110154">
    <property type="term" value="P:RNA decapping"/>
    <property type="evidence" value="ECO:0007669"/>
    <property type="project" value="TreeGrafter"/>
</dbReference>
<feature type="domain" description="Calcineurin-like phosphoesterase" evidence="1">
    <location>
        <begin position="25"/>
        <end position="109"/>
    </location>
</feature>
<keyword evidence="3" id="KW-1185">Reference proteome</keyword>
<dbReference type="EMBL" id="CP042997">
    <property type="protein sequence ID" value="QEH32233.1"/>
    <property type="molecule type" value="Genomic_DNA"/>
</dbReference>
<dbReference type="EC" id="3.1.3.16" evidence="2"/>
<dbReference type="InterPro" id="IPR029052">
    <property type="entry name" value="Metallo-depent_PP-like"/>
</dbReference>
<reference evidence="2 3" key="1">
    <citation type="submission" date="2019-08" db="EMBL/GenBank/DDBJ databases">
        <title>Deep-cultivation of Planctomycetes and their phenomic and genomic characterization uncovers novel biology.</title>
        <authorList>
            <person name="Wiegand S."/>
            <person name="Jogler M."/>
            <person name="Boedeker C."/>
            <person name="Pinto D."/>
            <person name="Vollmers J."/>
            <person name="Rivas-Marin E."/>
            <person name="Kohn T."/>
            <person name="Peeters S.H."/>
            <person name="Heuer A."/>
            <person name="Rast P."/>
            <person name="Oberbeckmann S."/>
            <person name="Bunk B."/>
            <person name="Jeske O."/>
            <person name="Meyerdierks A."/>
            <person name="Storesund J.E."/>
            <person name="Kallscheuer N."/>
            <person name="Luecker S."/>
            <person name="Lage O.M."/>
            <person name="Pohl T."/>
            <person name="Merkel B.J."/>
            <person name="Hornburger P."/>
            <person name="Mueller R.-W."/>
            <person name="Bruemmer F."/>
            <person name="Labrenz M."/>
            <person name="Spormann A.M."/>
            <person name="Op den Camp H."/>
            <person name="Overmann J."/>
            <person name="Amann R."/>
            <person name="Jetten M.S.M."/>
            <person name="Mascher T."/>
            <person name="Medema M.H."/>
            <person name="Devos D.P."/>
            <person name="Kaster A.-K."/>
            <person name="Ovreas L."/>
            <person name="Rohde M."/>
            <person name="Galperin M.Y."/>
            <person name="Jogler C."/>
        </authorList>
    </citation>
    <scope>NUCLEOTIDE SEQUENCE [LARGE SCALE GENOMIC DNA]</scope>
    <source>
        <strain evidence="2 3">OJF2</strain>
    </source>
</reference>
<evidence type="ECO:0000313" key="3">
    <source>
        <dbReference type="Proteomes" id="UP000324233"/>
    </source>
</evidence>
<dbReference type="KEGG" id="agv:OJF2_07020"/>
<proteinExistence type="predicted"/>
<name>A0A5B9VV17_9BACT</name>
<accession>A0A5B9VV17</accession>
<dbReference type="PANTHER" id="PTHR42850">
    <property type="entry name" value="METALLOPHOSPHOESTERASE"/>
    <property type="match status" value="1"/>
</dbReference>
<dbReference type="GO" id="GO:0008803">
    <property type="term" value="F:bis(5'-nucleosyl)-tetraphosphatase (symmetrical) activity"/>
    <property type="evidence" value="ECO:0007669"/>
    <property type="project" value="TreeGrafter"/>
</dbReference>
<dbReference type="GO" id="GO:0004722">
    <property type="term" value="F:protein serine/threonine phosphatase activity"/>
    <property type="evidence" value="ECO:0007669"/>
    <property type="project" value="UniProtKB-EC"/>
</dbReference>
<dbReference type="Pfam" id="PF00149">
    <property type="entry name" value="Metallophos"/>
    <property type="match status" value="1"/>
</dbReference>
<gene>
    <name evidence="2" type="primary">pphA_1</name>
    <name evidence="2" type="ORF">OJF2_07020</name>
</gene>
<dbReference type="InterPro" id="IPR004843">
    <property type="entry name" value="Calcineurin-like_PHP"/>
</dbReference>
<dbReference type="CDD" id="cd00144">
    <property type="entry name" value="MPP_PPP_family"/>
    <property type="match status" value="1"/>
</dbReference>
<dbReference type="InterPro" id="IPR050126">
    <property type="entry name" value="Ap4A_hydrolase"/>
</dbReference>
<dbReference type="SUPFAM" id="SSF56300">
    <property type="entry name" value="Metallo-dependent phosphatases"/>
    <property type="match status" value="1"/>
</dbReference>
<dbReference type="Proteomes" id="UP000324233">
    <property type="component" value="Chromosome"/>
</dbReference>
<dbReference type="AlphaFoldDB" id="A0A5B9VV17"/>
<dbReference type="Gene3D" id="3.60.21.10">
    <property type="match status" value="1"/>
</dbReference>
<dbReference type="OrthoDB" id="384253at2"/>
<dbReference type="PANTHER" id="PTHR42850:SF4">
    <property type="entry name" value="ZINC-DEPENDENT ENDOPOLYPHOSPHATASE"/>
    <property type="match status" value="1"/>
</dbReference>
<dbReference type="GO" id="GO:0005737">
    <property type="term" value="C:cytoplasm"/>
    <property type="evidence" value="ECO:0007669"/>
    <property type="project" value="TreeGrafter"/>
</dbReference>
<evidence type="ECO:0000259" key="1">
    <source>
        <dbReference type="Pfam" id="PF00149"/>
    </source>
</evidence>
<dbReference type="RefSeq" id="WP_148591264.1">
    <property type="nucleotide sequence ID" value="NZ_CP042997.1"/>
</dbReference>
<keyword evidence="2" id="KW-0378">Hydrolase</keyword>